<dbReference type="PROSITE" id="PS51536">
    <property type="entry name" value="TFG"/>
    <property type="match status" value="1"/>
</dbReference>
<dbReference type="PROSITE" id="PS51512">
    <property type="entry name" value="DFDF"/>
    <property type="match status" value="1"/>
</dbReference>
<dbReference type="Proteomes" id="UP000030645">
    <property type="component" value="Unassembled WGS sequence"/>
</dbReference>
<gene>
    <name evidence="14" type="ORF">L484_022940</name>
</gene>
<dbReference type="InterPro" id="IPR025762">
    <property type="entry name" value="DFDF"/>
</dbReference>
<accession>W9QTF9</accession>
<organism evidence="14 15">
    <name type="scientific">Morus notabilis</name>
    <dbReference type="NCBI Taxonomy" id="981085"/>
    <lineage>
        <taxon>Eukaryota</taxon>
        <taxon>Viridiplantae</taxon>
        <taxon>Streptophyta</taxon>
        <taxon>Embryophyta</taxon>
        <taxon>Tracheophyta</taxon>
        <taxon>Spermatophyta</taxon>
        <taxon>Magnoliopsida</taxon>
        <taxon>eudicotyledons</taxon>
        <taxon>Gunneridae</taxon>
        <taxon>Pentapetalae</taxon>
        <taxon>rosids</taxon>
        <taxon>fabids</taxon>
        <taxon>Rosales</taxon>
        <taxon>Moraceae</taxon>
        <taxon>Moreae</taxon>
        <taxon>Morus</taxon>
    </lineage>
</organism>
<dbReference type="SMART" id="SM01199">
    <property type="entry name" value="FDF"/>
    <property type="match status" value="1"/>
</dbReference>
<dbReference type="OrthoDB" id="21539at2759"/>
<evidence type="ECO:0000259" key="12">
    <source>
        <dbReference type="PROSITE" id="PS51536"/>
    </source>
</evidence>
<dbReference type="AlphaFoldDB" id="W9QTF9"/>
<evidence type="ECO:0000259" key="11">
    <source>
        <dbReference type="PROSITE" id="PS51513"/>
    </source>
</evidence>
<evidence type="ECO:0000256" key="4">
    <source>
        <dbReference type="ARBA" id="ARBA00022491"/>
    </source>
</evidence>
<dbReference type="InterPro" id="IPR047575">
    <property type="entry name" value="Sm"/>
</dbReference>
<evidence type="ECO:0000256" key="3">
    <source>
        <dbReference type="ARBA" id="ARBA00022490"/>
    </source>
</evidence>
<evidence type="ECO:0000256" key="8">
    <source>
        <dbReference type="PROSITE-ProRule" id="PRU00869"/>
    </source>
</evidence>
<dbReference type="InterPro" id="IPR019050">
    <property type="entry name" value="FDF_dom"/>
</dbReference>
<evidence type="ECO:0000313" key="15">
    <source>
        <dbReference type="Proteomes" id="UP000030645"/>
    </source>
</evidence>
<dbReference type="STRING" id="981085.W9QTF9"/>
<feature type="region of interest" description="Disordered" evidence="9">
    <location>
        <begin position="540"/>
        <end position="586"/>
    </location>
</feature>
<evidence type="ECO:0000259" key="10">
    <source>
        <dbReference type="PROSITE" id="PS51512"/>
    </source>
</evidence>
<feature type="compositionally biased region" description="Acidic residues" evidence="9">
    <location>
        <begin position="481"/>
        <end position="490"/>
    </location>
</feature>
<feature type="domain" description="Sm" evidence="13">
    <location>
        <begin position="8"/>
        <end position="91"/>
    </location>
</feature>
<dbReference type="InterPro" id="IPR025609">
    <property type="entry name" value="Lsm14-like_N"/>
</dbReference>
<dbReference type="CDD" id="cd01736">
    <property type="entry name" value="LSm14_N"/>
    <property type="match status" value="1"/>
</dbReference>
<dbReference type="FunFam" id="2.30.30.100:FF:000033">
    <property type="entry name" value="Trailer hitch, isoform C"/>
    <property type="match status" value="1"/>
</dbReference>
<evidence type="ECO:0000256" key="5">
    <source>
        <dbReference type="ARBA" id="ARBA00022664"/>
    </source>
</evidence>
<dbReference type="SUPFAM" id="SSF50182">
    <property type="entry name" value="Sm-like ribonucleoproteins"/>
    <property type="match status" value="1"/>
</dbReference>
<evidence type="ECO:0000259" key="13">
    <source>
        <dbReference type="PROSITE" id="PS52002"/>
    </source>
</evidence>
<feature type="region of interest" description="Disordered" evidence="9">
    <location>
        <begin position="86"/>
        <end position="108"/>
    </location>
</feature>
<evidence type="ECO:0008006" key="16">
    <source>
        <dbReference type="Google" id="ProtNLM"/>
    </source>
</evidence>
<keyword evidence="3" id="KW-0963">Cytoplasm</keyword>
<dbReference type="InterPro" id="IPR025768">
    <property type="entry name" value="TFG_box"/>
</dbReference>
<feature type="region of interest" description="Disordered" evidence="9">
    <location>
        <begin position="468"/>
        <end position="490"/>
    </location>
</feature>
<feature type="domain" description="DFDF" evidence="10">
    <location>
        <begin position="438"/>
        <end position="474"/>
    </location>
</feature>
<evidence type="ECO:0000256" key="2">
    <source>
        <dbReference type="ARBA" id="ARBA00010415"/>
    </source>
</evidence>
<evidence type="ECO:0000256" key="1">
    <source>
        <dbReference type="ARBA" id="ARBA00004201"/>
    </source>
</evidence>
<keyword evidence="4" id="KW-0678">Repressor</keyword>
<reference evidence="15" key="1">
    <citation type="submission" date="2013-01" db="EMBL/GenBank/DDBJ databases">
        <title>Draft Genome Sequence of a Mulberry Tree, Morus notabilis C.K. Schneid.</title>
        <authorList>
            <person name="He N."/>
            <person name="Zhao S."/>
        </authorList>
    </citation>
    <scope>NUCLEOTIDE SEQUENCE</scope>
</reference>
<feature type="compositionally biased region" description="Gly residues" evidence="9">
    <location>
        <begin position="548"/>
        <end position="575"/>
    </location>
</feature>
<evidence type="ECO:0000256" key="7">
    <source>
        <dbReference type="PROSITE-ProRule" id="PRU00846"/>
    </source>
</evidence>
<dbReference type="InterPro" id="IPR010920">
    <property type="entry name" value="LSM_dom_sf"/>
</dbReference>
<dbReference type="GO" id="GO:0034063">
    <property type="term" value="P:stress granule assembly"/>
    <property type="evidence" value="ECO:0007669"/>
    <property type="project" value="TreeGrafter"/>
</dbReference>
<evidence type="ECO:0000256" key="6">
    <source>
        <dbReference type="ARBA" id="ARBA00059323"/>
    </source>
</evidence>
<evidence type="ECO:0000313" key="14">
    <source>
        <dbReference type="EMBL" id="EXB53972.1"/>
    </source>
</evidence>
<dbReference type="GO" id="GO:0006397">
    <property type="term" value="P:mRNA processing"/>
    <property type="evidence" value="ECO:0007669"/>
    <property type="project" value="UniProtKB-KW"/>
</dbReference>
<dbReference type="eggNOG" id="KOG1073">
    <property type="taxonomic scope" value="Eukaryota"/>
</dbReference>
<dbReference type="GO" id="GO:0003729">
    <property type="term" value="F:mRNA binding"/>
    <property type="evidence" value="ECO:0007669"/>
    <property type="project" value="TreeGrafter"/>
</dbReference>
<dbReference type="GO" id="GO:0000932">
    <property type="term" value="C:P-body"/>
    <property type="evidence" value="ECO:0007669"/>
    <property type="project" value="UniProtKB-SubCell"/>
</dbReference>
<proteinExistence type="inferred from homology"/>
<dbReference type="PROSITE" id="PS51513">
    <property type="entry name" value="FFD"/>
    <property type="match status" value="1"/>
</dbReference>
<keyword evidence="5" id="KW-0507">mRNA processing</keyword>
<dbReference type="SMART" id="SM01271">
    <property type="entry name" value="LSM14"/>
    <property type="match status" value="1"/>
</dbReference>
<dbReference type="EMBL" id="KE344145">
    <property type="protein sequence ID" value="EXB53972.1"/>
    <property type="molecule type" value="Genomic_DNA"/>
</dbReference>
<comment type="function">
    <text evidence="6">As a component of the decapping complex, involved in the degradation of mRNAs. Promotes P-body formation. Translational repressor.</text>
</comment>
<dbReference type="Pfam" id="PF09532">
    <property type="entry name" value="FDF"/>
    <property type="match status" value="1"/>
</dbReference>
<feature type="domain" description="FFD box profile" evidence="11">
    <location>
        <begin position="501"/>
        <end position="516"/>
    </location>
</feature>
<evidence type="ECO:0000256" key="9">
    <source>
        <dbReference type="SAM" id="MobiDB-lite"/>
    </source>
</evidence>
<dbReference type="PANTHER" id="PTHR13586">
    <property type="entry name" value="SCD6 PROTEIN-RELATED"/>
    <property type="match status" value="1"/>
</dbReference>
<dbReference type="PANTHER" id="PTHR13586:SF0">
    <property type="entry name" value="TRAILER HITCH, ISOFORM H"/>
    <property type="match status" value="1"/>
</dbReference>
<keyword evidence="15" id="KW-1185">Reference proteome</keyword>
<feature type="region of interest" description="Disordered" evidence="9">
    <location>
        <begin position="400"/>
        <end position="443"/>
    </location>
</feature>
<feature type="compositionally biased region" description="Pro residues" evidence="9">
    <location>
        <begin position="92"/>
        <end position="103"/>
    </location>
</feature>
<feature type="short sequence motif" description="TFG box" evidence="8">
    <location>
        <begin position="523"/>
        <end position="543"/>
    </location>
</feature>
<protein>
    <recommendedName>
        <fullName evidence="16">Protein decapping 5</fullName>
    </recommendedName>
</protein>
<feature type="short sequence motif" description="FFD box" evidence="7">
    <location>
        <begin position="501"/>
        <end position="516"/>
    </location>
</feature>
<comment type="subcellular location">
    <subcellularLocation>
        <location evidence="1">Cytoplasm</location>
        <location evidence="1">P-body</location>
    </subcellularLocation>
</comment>
<comment type="similarity">
    <text evidence="2">Belongs to the LSM14 family.</text>
</comment>
<feature type="domain" description="TFG box profile" evidence="12">
    <location>
        <begin position="523"/>
        <end position="543"/>
    </location>
</feature>
<dbReference type="InterPro" id="IPR025761">
    <property type="entry name" value="FFD_box"/>
</dbReference>
<sequence length="586" mass="62208">MASESVSRSSSAADSYIGSLISLTSKSEIRYEGVLYNINTEESSIGLRNVRSFGTEGRKKDGPQIPPSDKVYEYILFRGSDIKDLQVKSSPPAQPVQPTPPINNDPAIIQSHYSRPAVSTPSSLPSTVSGSVTDIGSHTAQLGLPGSNFQGALPLYQPGGNLGSWGASPPPPNANGGGLAMPMYWQGYYGPASGLPQMHQQPLLRPPPGLSMPSSMQQPMPYPNFNPPLPNGVPNLPEVPSPLLSAATTSFPNLTSTSVTPSTLLTTLPVVPPASLAPETLMSSVPNKEPNSSISASTFSANLPSLPPLTTTSDISSILLPIANKPNAISGQSLPYQTVSQSTSSIVGPSNTVRTEAPAPSLVTPGQLLQSAPAAVSSQPSQTVHKDVEVVQVSVPVPAEAQPPILPTPPPARAGQRPNGAPFQSRHGYRGRERGRGTGSRPVTKFTEDFDFMAMNEKFKKDEVWGHLGKNNKTKEGNGEISDEDDTQNEDDVGLAKIEKPVYNKDDFFDSLSCNGLDNDPQNGRTRYSEQMKIDTETFGDFSRYRGGRGGRGPGRGGRGRGGYYGRGGYGYNGRGRGRAMPNRGQ</sequence>
<name>W9QTF9_9ROSA</name>
<dbReference type="KEGG" id="mnt:21405730"/>
<dbReference type="Gene3D" id="2.30.30.100">
    <property type="match status" value="1"/>
</dbReference>
<feature type="region of interest" description="Disordered" evidence="9">
    <location>
        <begin position="48"/>
        <end position="68"/>
    </location>
</feature>
<dbReference type="GO" id="GO:0033962">
    <property type="term" value="P:P-body assembly"/>
    <property type="evidence" value="ECO:0007669"/>
    <property type="project" value="TreeGrafter"/>
</dbReference>
<dbReference type="Pfam" id="PF12701">
    <property type="entry name" value="LSM14"/>
    <property type="match status" value="1"/>
</dbReference>
<dbReference type="PROSITE" id="PS52002">
    <property type="entry name" value="SM"/>
    <property type="match status" value="1"/>
</dbReference>